<protein>
    <submittedName>
        <fullName evidence="3">Alpha/beta hydrolase</fullName>
    </submittedName>
</protein>
<feature type="domain" description="BD-FAE-like" evidence="2">
    <location>
        <begin position="44"/>
        <end position="223"/>
    </location>
</feature>
<reference evidence="4" key="1">
    <citation type="journal article" date="2019" name="Int. J. Syst. Evol. Microbiol.">
        <title>The Global Catalogue of Microorganisms (GCM) 10K type strain sequencing project: providing services to taxonomists for standard genome sequencing and annotation.</title>
        <authorList>
            <consortium name="The Broad Institute Genomics Platform"/>
            <consortium name="The Broad Institute Genome Sequencing Center for Infectious Disease"/>
            <person name="Wu L."/>
            <person name="Ma J."/>
        </authorList>
    </citation>
    <scope>NUCLEOTIDE SEQUENCE [LARGE SCALE GENOMIC DNA]</scope>
    <source>
        <strain evidence="4">CCUG 60523</strain>
    </source>
</reference>
<comment type="caution">
    <text evidence="3">The sequence shown here is derived from an EMBL/GenBank/DDBJ whole genome shotgun (WGS) entry which is preliminary data.</text>
</comment>
<gene>
    <name evidence="3" type="ORF">ACFOSV_16820</name>
</gene>
<dbReference type="InterPro" id="IPR029058">
    <property type="entry name" value="AB_hydrolase_fold"/>
</dbReference>
<evidence type="ECO:0000313" key="3">
    <source>
        <dbReference type="EMBL" id="MFC3881861.1"/>
    </source>
</evidence>
<dbReference type="Pfam" id="PF20434">
    <property type="entry name" value="BD-FAE"/>
    <property type="match status" value="1"/>
</dbReference>
<proteinExistence type="predicted"/>
<evidence type="ECO:0000313" key="4">
    <source>
        <dbReference type="Proteomes" id="UP001595805"/>
    </source>
</evidence>
<keyword evidence="1 3" id="KW-0378">Hydrolase</keyword>
<dbReference type="InterPro" id="IPR049492">
    <property type="entry name" value="BD-FAE-like_dom"/>
</dbReference>
<organism evidence="3 4">
    <name type="scientific">Algoriphagus namhaensis</name>
    <dbReference type="NCBI Taxonomy" id="915353"/>
    <lineage>
        <taxon>Bacteria</taxon>
        <taxon>Pseudomonadati</taxon>
        <taxon>Bacteroidota</taxon>
        <taxon>Cytophagia</taxon>
        <taxon>Cytophagales</taxon>
        <taxon>Cyclobacteriaceae</taxon>
        <taxon>Algoriphagus</taxon>
    </lineage>
</organism>
<evidence type="ECO:0000259" key="2">
    <source>
        <dbReference type="Pfam" id="PF20434"/>
    </source>
</evidence>
<dbReference type="RefSeq" id="WP_377907211.1">
    <property type="nucleotide sequence ID" value="NZ_JBHRZS010000007.1"/>
</dbReference>
<dbReference type="SUPFAM" id="SSF53474">
    <property type="entry name" value="alpha/beta-Hydrolases"/>
    <property type="match status" value="1"/>
</dbReference>
<dbReference type="PANTHER" id="PTHR48081:SF33">
    <property type="entry name" value="KYNURENINE FORMAMIDASE"/>
    <property type="match status" value="1"/>
</dbReference>
<dbReference type="PROSITE" id="PS51257">
    <property type="entry name" value="PROKAR_LIPOPROTEIN"/>
    <property type="match status" value="1"/>
</dbReference>
<dbReference type="EMBL" id="JBHRZS010000007">
    <property type="protein sequence ID" value="MFC3881861.1"/>
    <property type="molecule type" value="Genomic_DNA"/>
</dbReference>
<dbReference type="PANTHER" id="PTHR48081">
    <property type="entry name" value="AB HYDROLASE SUPERFAMILY PROTEIN C4A8.06C"/>
    <property type="match status" value="1"/>
</dbReference>
<name>A0ABV8AV62_9BACT</name>
<evidence type="ECO:0000256" key="1">
    <source>
        <dbReference type="ARBA" id="ARBA00022801"/>
    </source>
</evidence>
<dbReference type="InterPro" id="IPR050300">
    <property type="entry name" value="GDXG_lipolytic_enzyme"/>
</dbReference>
<dbReference type="Proteomes" id="UP001595805">
    <property type="component" value="Unassembled WGS sequence"/>
</dbReference>
<dbReference type="GO" id="GO:0016787">
    <property type="term" value="F:hydrolase activity"/>
    <property type="evidence" value="ECO:0007669"/>
    <property type="project" value="UniProtKB-KW"/>
</dbReference>
<sequence>MNRALLILISILFFTSCAFRSILRDKEITYTNGVMDRSLPQKELNVFSPKKGTDHPVLIFYYGGSWESGKKEIYDFMGSRLARRGLVVVIPDYPLAPDYQINDMENAGVEALLWAKYNVAKYGGDPDKIIVNGHSAGAHLASLLALKDEIWDSLGMGNPIAGAILNDPAGLDMKWFLEETRESGEGERYYNAFTDQPDVWEKYSTIYYLDNPEVPTLILEGERTYPGIRMAVARFRAKADSLGIPIDYSFHPKKKHIPMITQYFWTWSQGFDDILDFVEKLD</sequence>
<keyword evidence="4" id="KW-1185">Reference proteome</keyword>
<accession>A0ABV8AV62</accession>
<dbReference type="Gene3D" id="3.40.50.1820">
    <property type="entry name" value="alpha/beta hydrolase"/>
    <property type="match status" value="1"/>
</dbReference>